<keyword evidence="16 18" id="KW-0472">Membrane</keyword>
<dbReference type="InterPro" id="IPR001750">
    <property type="entry name" value="ND/Mrp_TM"/>
</dbReference>
<feature type="domain" description="NADH:quinone oxidoreductase/Mrp antiporter transmembrane" evidence="19">
    <location>
        <begin position="24"/>
        <end position="283"/>
    </location>
</feature>
<proteinExistence type="inferred from homology"/>
<comment type="function">
    <text evidence="18">Core subunit of the mitochondrial membrane respiratory chain NADH dehydrogenase (Complex I) which catalyzes electron transfer from NADH through the respiratory chain, using ubiquinone as an electron acceptor. Essential for the catalytic activity and assembly of complex I.</text>
</comment>
<feature type="transmembrane region" description="Helical" evidence="18">
    <location>
        <begin position="92"/>
        <end position="113"/>
    </location>
</feature>
<evidence type="ECO:0000256" key="6">
    <source>
        <dbReference type="ARBA" id="ARBA00022448"/>
    </source>
</evidence>
<evidence type="ECO:0000256" key="17">
    <source>
        <dbReference type="ARBA" id="ARBA00049551"/>
    </source>
</evidence>
<keyword evidence="14 18" id="KW-0830">Ubiquinone</keyword>
<dbReference type="EMBL" id="MW619662">
    <property type="protein sequence ID" value="UPL65507.1"/>
    <property type="molecule type" value="Genomic_DNA"/>
</dbReference>
<evidence type="ECO:0000256" key="13">
    <source>
        <dbReference type="ARBA" id="ARBA00023027"/>
    </source>
</evidence>
<evidence type="ECO:0000256" key="4">
    <source>
        <dbReference type="ARBA" id="ARBA00012944"/>
    </source>
</evidence>
<evidence type="ECO:0000256" key="3">
    <source>
        <dbReference type="ARBA" id="ARBA00007012"/>
    </source>
</evidence>
<keyword evidence="8 18" id="KW-0812">Transmembrane</keyword>
<keyword evidence="6" id="KW-0813">Transport</keyword>
<comment type="similarity">
    <text evidence="3 18">Belongs to the complex I subunit 2 family.</text>
</comment>
<evidence type="ECO:0000256" key="11">
    <source>
        <dbReference type="ARBA" id="ARBA00022982"/>
    </source>
</evidence>
<dbReference type="AlphaFoldDB" id="A0A8T9ZXT4"/>
<dbReference type="GO" id="GO:0005743">
    <property type="term" value="C:mitochondrial inner membrane"/>
    <property type="evidence" value="ECO:0007669"/>
    <property type="project" value="UniProtKB-SubCell"/>
</dbReference>
<dbReference type="InterPro" id="IPR050175">
    <property type="entry name" value="Complex_I_Subunit_2"/>
</dbReference>
<evidence type="ECO:0000259" key="19">
    <source>
        <dbReference type="Pfam" id="PF00361"/>
    </source>
</evidence>
<keyword evidence="10 18" id="KW-1278">Translocase</keyword>
<dbReference type="InterPro" id="IPR003917">
    <property type="entry name" value="NADH_UbQ_OxRdtase_chain2"/>
</dbReference>
<geneLocation type="mitochondrion" evidence="20"/>
<dbReference type="EC" id="7.1.1.2" evidence="4 18"/>
<comment type="catalytic activity">
    <reaction evidence="17 18">
        <text>a ubiquinone + NADH + 5 H(+)(in) = a ubiquinol + NAD(+) + 4 H(+)(out)</text>
        <dbReference type="Rhea" id="RHEA:29091"/>
        <dbReference type="Rhea" id="RHEA-COMP:9565"/>
        <dbReference type="Rhea" id="RHEA-COMP:9566"/>
        <dbReference type="ChEBI" id="CHEBI:15378"/>
        <dbReference type="ChEBI" id="CHEBI:16389"/>
        <dbReference type="ChEBI" id="CHEBI:17976"/>
        <dbReference type="ChEBI" id="CHEBI:57540"/>
        <dbReference type="ChEBI" id="CHEBI:57945"/>
        <dbReference type="EC" id="7.1.1.2"/>
    </reaction>
</comment>
<feature type="transmembrane region" description="Helical" evidence="18">
    <location>
        <begin position="197"/>
        <end position="215"/>
    </location>
</feature>
<keyword evidence="15 18" id="KW-0496">Mitochondrion</keyword>
<feature type="transmembrane region" description="Helical" evidence="18">
    <location>
        <begin position="120"/>
        <end position="139"/>
    </location>
</feature>
<feature type="transmembrane region" description="Helical" evidence="18">
    <location>
        <begin position="268"/>
        <end position="289"/>
    </location>
</feature>
<keyword evidence="13 18" id="KW-0520">NAD</keyword>
<comment type="function">
    <text evidence="1">Core subunit of the mitochondrial membrane respiratory chain NADH dehydrogenase (Complex I) that is believed to belong to the minimal assembly required for catalysis. Complex I functions in the transfer of electrons from NADH to the respiratory chain. The immediate electron acceptor for the enzyme is believed to be ubiquinone.</text>
</comment>
<evidence type="ECO:0000256" key="5">
    <source>
        <dbReference type="ARBA" id="ARBA00021008"/>
    </source>
</evidence>
<evidence type="ECO:0000256" key="16">
    <source>
        <dbReference type="ARBA" id="ARBA00023136"/>
    </source>
</evidence>
<evidence type="ECO:0000256" key="7">
    <source>
        <dbReference type="ARBA" id="ARBA00022660"/>
    </source>
</evidence>
<dbReference type="PRINTS" id="PR01436">
    <property type="entry name" value="NADHDHGNASE2"/>
</dbReference>
<keyword evidence="11 18" id="KW-0249">Electron transport</keyword>
<organism evidence="20">
    <name type="scientific">Metacanthus pulchellus</name>
    <dbReference type="NCBI Taxonomy" id="2813417"/>
    <lineage>
        <taxon>Eukaryota</taxon>
        <taxon>Metazoa</taxon>
        <taxon>Ecdysozoa</taxon>
        <taxon>Arthropoda</taxon>
        <taxon>Hexapoda</taxon>
        <taxon>Insecta</taxon>
        <taxon>Pterygota</taxon>
        <taxon>Neoptera</taxon>
        <taxon>Paraneoptera</taxon>
        <taxon>Hemiptera</taxon>
        <taxon>Heteroptera</taxon>
        <taxon>Panheteroptera</taxon>
        <taxon>Pentatomomorpha</taxon>
        <taxon>Lygaeoidea</taxon>
        <taxon>Berytidae</taxon>
        <taxon>Metacanthus</taxon>
    </lineage>
</organism>
<reference evidence="20" key="1">
    <citation type="journal article" date="2022" name="Cladistics">
        <title>Diversification of the phytophagous lineages of true bugs (Insecta: Hemiptera: Heteroptera) shortly after that of the flowering plants.</title>
        <authorList>
            <person name="Ye F."/>
            <person name="Kment P."/>
            <person name="Redei D."/>
            <person name="Luo J.Y."/>
            <person name="Wang Y.H."/>
            <person name="Kuechler S.M."/>
            <person name="Zhang W.W."/>
            <person name="Chen P.P."/>
            <person name="Wu H.Y."/>
            <person name="Wu Y.Z."/>
            <person name="Sun X.Y."/>
            <person name="Ding L."/>
            <person name="Wang Y.R."/>
            <person name="Xie Q."/>
        </authorList>
    </citation>
    <scope>NUCLEOTIDE SEQUENCE</scope>
</reference>
<evidence type="ECO:0000256" key="2">
    <source>
        <dbReference type="ARBA" id="ARBA00004448"/>
    </source>
</evidence>
<protein>
    <recommendedName>
        <fullName evidence="5 18">NADH-ubiquinone oxidoreductase chain 2</fullName>
        <ecNumber evidence="4 18">7.1.1.2</ecNumber>
    </recommendedName>
</protein>
<evidence type="ECO:0000256" key="15">
    <source>
        <dbReference type="ARBA" id="ARBA00023128"/>
    </source>
</evidence>
<dbReference type="GO" id="GO:0006120">
    <property type="term" value="P:mitochondrial electron transport, NADH to ubiquinone"/>
    <property type="evidence" value="ECO:0007669"/>
    <property type="project" value="InterPro"/>
</dbReference>
<dbReference type="PANTHER" id="PTHR46552:SF1">
    <property type="entry name" value="NADH-UBIQUINONE OXIDOREDUCTASE CHAIN 2"/>
    <property type="match status" value="1"/>
</dbReference>
<dbReference type="PANTHER" id="PTHR46552">
    <property type="entry name" value="NADH-UBIQUINONE OXIDOREDUCTASE CHAIN 2"/>
    <property type="match status" value="1"/>
</dbReference>
<dbReference type="Pfam" id="PF00361">
    <property type="entry name" value="Proton_antipo_M"/>
    <property type="match status" value="1"/>
</dbReference>
<accession>A0A8T9ZXT4</accession>
<sequence length="331" mass="38962">MKTSFMKFLFLISMMMSTFLVISSNNWISMWMGMEMNLMSFIPYMMTMKNKKSSKAIMMYFMTQSIGSMLFLFGILMNSFITISYLMMKEIVMMLIMVGILMKMGVAPFHFWMVEMVQHMSWMSILILMSLQKIAPMYILSNMLYMNNMLIMIIILSSMVGAIGGINITNLQKIMAYSSINHMSWMILMMMNKGQWMMYLLIYSIIMTSACYFFNNFKANYLNQLNMITLSMMNKYTLSSIFLSMGGLPPFLGFILKWMVIESTINSNLMMMLLIMLMMSLITLFYYMRMISTFLLMYNITNKWLLFKKMNMNFILMINCSLPLFSTISFF</sequence>
<evidence type="ECO:0000313" key="20">
    <source>
        <dbReference type="EMBL" id="UPL65507.1"/>
    </source>
</evidence>
<evidence type="ECO:0000256" key="18">
    <source>
        <dbReference type="RuleBase" id="RU003403"/>
    </source>
</evidence>
<keyword evidence="12 18" id="KW-1133">Transmembrane helix</keyword>
<feature type="transmembrane region" description="Helical" evidence="18">
    <location>
        <begin position="236"/>
        <end position="256"/>
    </location>
</feature>
<evidence type="ECO:0000256" key="9">
    <source>
        <dbReference type="ARBA" id="ARBA00022792"/>
    </source>
</evidence>
<dbReference type="GO" id="GO:0008137">
    <property type="term" value="F:NADH dehydrogenase (ubiquinone) activity"/>
    <property type="evidence" value="ECO:0007669"/>
    <property type="project" value="UniProtKB-EC"/>
</dbReference>
<evidence type="ECO:0000256" key="12">
    <source>
        <dbReference type="ARBA" id="ARBA00022989"/>
    </source>
</evidence>
<feature type="transmembrane region" description="Helical" evidence="18">
    <location>
        <begin position="145"/>
        <end position="167"/>
    </location>
</feature>
<keyword evidence="9 18" id="KW-0999">Mitochondrion inner membrane</keyword>
<name>A0A8T9ZXT4_9HEMI</name>
<evidence type="ECO:0000256" key="10">
    <source>
        <dbReference type="ARBA" id="ARBA00022967"/>
    </source>
</evidence>
<keyword evidence="7 18" id="KW-0679">Respiratory chain</keyword>
<evidence type="ECO:0000256" key="14">
    <source>
        <dbReference type="ARBA" id="ARBA00023075"/>
    </source>
</evidence>
<feature type="transmembrane region" description="Helical" evidence="18">
    <location>
        <begin position="310"/>
        <end position="330"/>
    </location>
</feature>
<evidence type="ECO:0000256" key="8">
    <source>
        <dbReference type="ARBA" id="ARBA00022692"/>
    </source>
</evidence>
<comment type="subcellular location">
    <subcellularLocation>
        <location evidence="2 18">Mitochondrion inner membrane</location>
        <topology evidence="2 18">Multi-pass membrane protein</topology>
    </subcellularLocation>
</comment>
<evidence type="ECO:0000256" key="1">
    <source>
        <dbReference type="ARBA" id="ARBA00003257"/>
    </source>
</evidence>